<dbReference type="Proteomes" id="UP001050975">
    <property type="component" value="Unassembled WGS sequence"/>
</dbReference>
<evidence type="ECO:0000256" key="1">
    <source>
        <dbReference type="SAM" id="Coils"/>
    </source>
</evidence>
<keyword evidence="1" id="KW-0175">Coiled coil</keyword>
<accession>A0AAV3XMU0</accession>
<feature type="domain" description="CHAT" evidence="3">
    <location>
        <begin position="743"/>
        <end position="915"/>
    </location>
</feature>
<evidence type="ECO:0000256" key="2">
    <source>
        <dbReference type="SAM" id="Phobius"/>
    </source>
</evidence>
<dbReference type="PANTHER" id="PTHR14136:SF17">
    <property type="entry name" value="BTB_POZ DOMAIN-CONTAINING PROTEIN KCTD9"/>
    <property type="match status" value="1"/>
</dbReference>
<keyword evidence="2" id="KW-0812">Transmembrane</keyword>
<gene>
    <name evidence="4" type="ORF">MiSe_77340</name>
</gene>
<organism evidence="4 5">
    <name type="scientific">Microseira wollei NIES-4236</name>
    <dbReference type="NCBI Taxonomy" id="2530354"/>
    <lineage>
        <taxon>Bacteria</taxon>
        <taxon>Bacillati</taxon>
        <taxon>Cyanobacteriota</taxon>
        <taxon>Cyanophyceae</taxon>
        <taxon>Oscillatoriophycideae</taxon>
        <taxon>Aerosakkonematales</taxon>
        <taxon>Aerosakkonemataceae</taxon>
        <taxon>Microseira</taxon>
    </lineage>
</organism>
<dbReference type="InterPro" id="IPR024983">
    <property type="entry name" value="CHAT_dom"/>
</dbReference>
<dbReference type="Gene3D" id="2.160.20.80">
    <property type="entry name" value="E3 ubiquitin-protein ligase SopA"/>
    <property type="match status" value="3"/>
</dbReference>
<feature type="coiled-coil region" evidence="1">
    <location>
        <begin position="540"/>
        <end position="581"/>
    </location>
</feature>
<name>A0AAV3XMU0_9CYAN</name>
<feature type="transmembrane region" description="Helical" evidence="2">
    <location>
        <begin position="177"/>
        <end position="207"/>
    </location>
</feature>
<feature type="transmembrane region" description="Helical" evidence="2">
    <location>
        <begin position="125"/>
        <end position="146"/>
    </location>
</feature>
<reference evidence="4" key="1">
    <citation type="submission" date="2019-10" db="EMBL/GenBank/DDBJ databases">
        <title>Draft genome sequece of Microseira wollei NIES-4236.</title>
        <authorList>
            <person name="Yamaguchi H."/>
            <person name="Suzuki S."/>
            <person name="Kawachi M."/>
        </authorList>
    </citation>
    <scope>NUCLEOTIDE SEQUENCE</scope>
    <source>
        <strain evidence="4">NIES-4236</strain>
    </source>
</reference>
<dbReference type="SUPFAM" id="SSF141571">
    <property type="entry name" value="Pentapeptide repeat-like"/>
    <property type="match status" value="1"/>
</dbReference>
<dbReference type="Pfam" id="PF12770">
    <property type="entry name" value="CHAT"/>
    <property type="match status" value="1"/>
</dbReference>
<dbReference type="InterPro" id="IPR001646">
    <property type="entry name" value="5peptide_repeat"/>
</dbReference>
<comment type="caution">
    <text evidence="4">The sequence shown here is derived from an EMBL/GenBank/DDBJ whole genome shotgun (WGS) entry which is preliminary data.</text>
</comment>
<dbReference type="PANTHER" id="PTHR14136">
    <property type="entry name" value="BTB_POZ DOMAIN-CONTAINING PROTEIN KCTD9"/>
    <property type="match status" value="1"/>
</dbReference>
<keyword evidence="2" id="KW-1133">Transmembrane helix</keyword>
<evidence type="ECO:0000313" key="4">
    <source>
        <dbReference type="EMBL" id="GET42916.1"/>
    </source>
</evidence>
<feature type="transmembrane region" description="Helical" evidence="2">
    <location>
        <begin position="244"/>
        <end position="265"/>
    </location>
</feature>
<dbReference type="Pfam" id="PF00805">
    <property type="entry name" value="Pentapeptide"/>
    <property type="match status" value="3"/>
</dbReference>
<dbReference type="EMBL" id="BLAY01000188">
    <property type="protein sequence ID" value="GET42916.1"/>
    <property type="molecule type" value="Genomic_DNA"/>
</dbReference>
<feature type="transmembrane region" description="Helical" evidence="2">
    <location>
        <begin position="214"/>
        <end position="232"/>
    </location>
</feature>
<dbReference type="RefSeq" id="WP_226591154.1">
    <property type="nucleotide sequence ID" value="NZ_BLAY01000188.1"/>
</dbReference>
<evidence type="ECO:0000313" key="5">
    <source>
        <dbReference type="Proteomes" id="UP001050975"/>
    </source>
</evidence>
<dbReference type="AlphaFoldDB" id="A0AAV3XMU0"/>
<keyword evidence="2" id="KW-0472">Membrane</keyword>
<sequence length="947" mass="106761">MSHNYSHQNLQGKSFKSEDLSNCDFSYSDIRGADFTGAILTDADFSYAQAGMKPQWEITMLILAAILSAVSGATTVFAAYEPVKFLIPRPPDQSPNIPEFICFLLLLSVNLVLLFVSLRQGIQKAFSIVAGAVAIVVPAIGILAAIGTDRNQFFSWFRAFRTINFIEAASGRTDVGIAAIIVPLAISVVATLIVLATLSLAVVLGTVVAEKFEFLIMAEAMAIAVIATGIVTRNTARYFNNLPSQIGVIALGTIFAGVLASLSYFNARKVLVEDENYTWFRQVAIALTAIGGTSFRNANLTEANFSHAILKSTDFTTANTTRTLWHLSKKLDWAKLSQTILEKPQIRDLLVSGDGCNKSYSNFSLRGANLIKADLSSANLKEADLSEATVEAANLENANLTQTQAIGTNFKEAKFTGACGLGTWNIDNTTNLEWVDCRYVYLLEHPKPRTDDRERRPNSGEFQPGEFTMLFQKVVETVDLIFRNGINWTAFSHSFSQVQVQNEDIQLCVQSIENKGDGVVVVKVRVPLEADKFKIHSEFVKIYDTELKLLEERFRKLEGSMQRQEIETANMKAVIQQIEANCKDRVVMLNLDYEKDCVIVKVQIWSDGHRYPVKFEGKLPDATEIVKNYQDWREVYYKNRDVSDRIKPKSAATRHSETEHKQILHELAAKFQTNFNNWLNSEIFRPTVNKLREKLNPNDEIRIIIETENLQLRRLPWNLWDFFDSYPKAEAAISRTAADRAIKLERYRTKIRILAILGSDSHLNLEADKRAIATLPNTEVVFLVKPNRAEFNKYLWDEQGWDILCYSGHSSSKWDGSDGWIEIDATEKLTIGEIEHALKAAIARGLQLAIFNSCDGLGFARELANLYVPQMIVMRELVPDIVAQEFFNNFIKNFAIGESLYVSMRQARQILQDKDFYFPCASWLPVICQNQAEVPQKWQYLAKPLDK</sequence>
<feature type="transmembrane region" description="Helical" evidence="2">
    <location>
        <begin position="58"/>
        <end position="80"/>
    </location>
</feature>
<keyword evidence="5" id="KW-1185">Reference proteome</keyword>
<feature type="transmembrane region" description="Helical" evidence="2">
    <location>
        <begin position="277"/>
        <end position="295"/>
    </location>
</feature>
<protein>
    <submittedName>
        <fullName evidence="4">RfrA pentapeptide repeat-containing protein</fullName>
    </submittedName>
</protein>
<proteinExistence type="predicted"/>
<evidence type="ECO:0000259" key="3">
    <source>
        <dbReference type="Pfam" id="PF12770"/>
    </source>
</evidence>
<dbReference type="InterPro" id="IPR051082">
    <property type="entry name" value="Pentapeptide-BTB/POZ_domain"/>
</dbReference>
<feature type="transmembrane region" description="Helical" evidence="2">
    <location>
        <begin position="100"/>
        <end position="118"/>
    </location>
</feature>